<dbReference type="AlphaFoldDB" id="A0A1K1V891"/>
<dbReference type="EMBL" id="FPJW01000002">
    <property type="protein sequence ID" value="SFX21362.1"/>
    <property type="molecule type" value="Genomic_DNA"/>
</dbReference>
<dbReference type="GO" id="GO:0006260">
    <property type="term" value="P:DNA replication"/>
    <property type="evidence" value="ECO:0007669"/>
    <property type="project" value="InterPro"/>
</dbReference>
<dbReference type="InterPro" id="IPR036768">
    <property type="entry name" value="PolIII_chi_sf"/>
</dbReference>
<dbReference type="Pfam" id="PF04364">
    <property type="entry name" value="DNA_pol3_chi"/>
    <property type="match status" value="1"/>
</dbReference>
<accession>A0A1K1V891</accession>
<dbReference type="OrthoDB" id="5297568at2"/>
<dbReference type="GO" id="GO:0003887">
    <property type="term" value="F:DNA-directed DNA polymerase activity"/>
    <property type="evidence" value="ECO:0007669"/>
    <property type="project" value="InterPro"/>
</dbReference>
<evidence type="ECO:0000313" key="1">
    <source>
        <dbReference type="EMBL" id="SFX21362.1"/>
    </source>
</evidence>
<dbReference type="PANTHER" id="PTHR38767">
    <property type="entry name" value="DNA POLYMERASE III SUBUNIT CHI"/>
    <property type="match status" value="1"/>
</dbReference>
<dbReference type="STRING" id="1122209.SAMN02745752_00831"/>
<dbReference type="PANTHER" id="PTHR38767:SF1">
    <property type="entry name" value="DNA POLYMERASE III SUBUNIT CHI"/>
    <property type="match status" value="1"/>
</dbReference>
<reference evidence="1 2" key="1">
    <citation type="submission" date="2016-11" db="EMBL/GenBank/DDBJ databases">
        <authorList>
            <person name="Jaros S."/>
            <person name="Januszkiewicz K."/>
            <person name="Wedrychowicz H."/>
        </authorList>
    </citation>
    <scope>NUCLEOTIDE SEQUENCE [LARGE SCALE GENOMIC DNA]</scope>
    <source>
        <strain evidence="1 2">DSM 21637</strain>
    </source>
</reference>
<sequence>MTQVDFYLLPEGNESNRIDFACRLAETIWRKGHRLYIHTGDEQQARALDEKLWSFKPDAFIPHGLIGNQPPSPVEIGWQEDPGDHHDVLLNLDLKVPMHFSRFQRVAEIIDDSEAVREPKRADWKFYKERGYPVRTNDMRQK</sequence>
<name>A0A1K1V891_9GAMM</name>
<dbReference type="RefSeq" id="WP_072325076.1">
    <property type="nucleotide sequence ID" value="NZ_FPJW01000002.1"/>
</dbReference>
<dbReference type="Gene3D" id="3.40.50.10110">
    <property type="entry name" value="DNA polymerase III subunit chi"/>
    <property type="match status" value="1"/>
</dbReference>
<proteinExistence type="predicted"/>
<dbReference type="InterPro" id="IPR007459">
    <property type="entry name" value="DNA_pol3_chi"/>
</dbReference>
<dbReference type="GO" id="GO:0032298">
    <property type="term" value="P:positive regulation of DNA-templated DNA replication initiation"/>
    <property type="evidence" value="ECO:0007669"/>
    <property type="project" value="TreeGrafter"/>
</dbReference>
<gene>
    <name evidence="1" type="ORF">SAMN02745752_00831</name>
</gene>
<protein>
    <submittedName>
        <fullName evidence="1">DNA polymerase III, chi subunit</fullName>
    </submittedName>
</protein>
<dbReference type="GO" id="GO:0003677">
    <property type="term" value="F:DNA binding"/>
    <property type="evidence" value="ECO:0007669"/>
    <property type="project" value="InterPro"/>
</dbReference>
<evidence type="ECO:0000313" key="2">
    <source>
        <dbReference type="Proteomes" id="UP000182350"/>
    </source>
</evidence>
<organism evidence="1 2">
    <name type="scientific">Marinospirillum alkaliphilum DSM 21637</name>
    <dbReference type="NCBI Taxonomy" id="1122209"/>
    <lineage>
        <taxon>Bacteria</taxon>
        <taxon>Pseudomonadati</taxon>
        <taxon>Pseudomonadota</taxon>
        <taxon>Gammaproteobacteria</taxon>
        <taxon>Oceanospirillales</taxon>
        <taxon>Oceanospirillaceae</taxon>
        <taxon>Marinospirillum</taxon>
    </lineage>
</organism>
<keyword evidence="2" id="KW-1185">Reference proteome</keyword>
<dbReference type="Proteomes" id="UP000182350">
    <property type="component" value="Unassembled WGS sequence"/>
</dbReference>
<dbReference type="SUPFAM" id="SSF102400">
    <property type="entry name" value="DNA polymerase III chi subunit"/>
    <property type="match status" value="1"/>
</dbReference>